<accession>A0A517T0B0</accession>
<dbReference type="EC" id="2.-.-.-" evidence="3"/>
<keyword evidence="1" id="KW-0328">Glycosyltransferase</keyword>
<dbReference type="EMBL" id="CP036272">
    <property type="protein sequence ID" value="QDT61731.1"/>
    <property type="molecule type" value="Genomic_DNA"/>
</dbReference>
<evidence type="ECO:0000313" key="3">
    <source>
        <dbReference type="EMBL" id="QDT61731.1"/>
    </source>
</evidence>
<name>A0A517T0B0_9BACT</name>
<gene>
    <name evidence="3" type="primary">rfaQ</name>
    <name evidence="3" type="ORF">SV7mr_42710</name>
</gene>
<keyword evidence="2 3" id="KW-0808">Transferase</keyword>
<dbReference type="CDD" id="cd03789">
    <property type="entry name" value="GT9_LPS_heptosyltransferase"/>
    <property type="match status" value="1"/>
</dbReference>
<sequence>MSRTEKTPKSGFRKKSLDPQQLSAFIAPQIDLPPDQPRFLISRLGKIGDSILTMPVACALREHLPGAYIAWAVEEDSVPVLENHPAVDDVVVMNPGWLASPNRLRAARNQLHRLACDVAIDCQGGGASALACFLSGAAHRIGYAGKSVHGISRWISNVHVQPVFKHLTDRSLELLTPLGIHKPTVRWQYPIAAPAQRWASRYRNTFSSNRIALLNPGATWHSKRWLPERFGEVAQYLGREYGYTSIAVWGNGLDHALASDIVLTSGGHAVLAPETDLQHLAALIESSDLLISSDTGPLHMGVAVGTPVIGLYGATQPGDRGPYGQIAIQKAYESGSRRQRRNASNAAMCAITVQDVCRAIEQMNLPAIYQLQAA</sequence>
<dbReference type="PANTHER" id="PTHR30160">
    <property type="entry name" value="TETRAACYLDISACCHARIDE 4'-KINASE-RELATED"/>
    <property type="match status" value="1"/>
</dbReference>
<evidence type="ECO:0000256" key="2">
    <source>
        <dbReference type="ARBA" id="ARBA00022679"/>
    </source>
</evidence>
<dbReference type="GO" id="GO:0005829">
    <property type="term" value="C:cytosol"/>
    <property type="evidence" value="ECO:0007669"/>
    <property type="project" value="TreeGrafter"/>
</dbReference>
<evidence type="ECO:0000313" key="4">
    <source>
        <dbReference type="Proteomes" id="UP000315003"/>
    </source>
</evidence>
<dbReference type="Pfam" id="PF01075">
    <property type="entry name" value="Glyco_transf_9"/>
    <property type="match status" value="1"/>
</dbReference>
<dbReference type="InterPro" id="IPR051199">
    <property type="entry name" value="LPS_LOS_Heptosyltrfase"/>
</dbReference>
<dbReference type="GO" id="GO:0009244">
    <property type="term" value="P:lipopolysaccharide core region biosynthetic process"/>
    <property type="evidence" value="ECO:0007669"/>
    <property type="project" value="TreeGrafter"/>
</dbReference>
<dbReference type="SUPFAM" id="SSF53756">
    <property type="entry name" value="UDP-Glycosyltransferase/glycogen phosphorylase"/>
    <property type="match status" value="1"/>
</dbReference>
<protein>
    <submittedName>
        <fullName evidence="3">Lipopolysaccharide core heptosyltransferase RfaQ</fullName>
        <ecNumber evidence="3">2.-.-.-</ecNumber>
    </submittedName>
</protein>
<dbReference type="InterPro" id="IPR002201">
    <property type="entry name" value="Glyco_trans_9"/>
</dbReference>
<dbReference type="OrthoDB" id="9797795at2"/>
<keyword evidence="4" id="KW-1185">Reference proteome</keyword>
<dbReference type="Proteomes" id="UP000315003">
    <property type="component" value="Chromosome"/>
</dbReference>
<evidence type="ECO:0000256" key="1">
    <source>
        <dbReference type="ARBA" id="ARBA00022676"/>
    </source>
</evidence>
<dbReference type="Gene3D" id="3.40.50.2000">
    <property type="entry name" value="Glycogen Phosphorylase B"/>
    <property type="match status" value="2"/>
</dbReference>
<proteinExistence type="predicted"/>
<dbReference type="RefSeq" id="WP_145276005.1">
    <property type="nucleotide sequence ID" value="NZ_CP036272.1"/>
</dbReference>
<dbReference type="GO" id="GO:0008713">
    <property type="term" value="F:ADP-heptose-lipopolysaccharide heptosyltransferase activity"/>
    <property type="evidence" value="ECO:0007669"/>
    <property type="project" value="TreeGrafter"/>
</dbReference>
<organism evidence="3 4">
    <name type="scientific">Stieleria bergensis</name>
    <dbReference type="NCBI Taxonomy" id="2528025"/>
    <lineage>
        <taxon>Bacteria</taxon>
        <taxon>Pseudomonadati</taxon>
        <taxon>Planctomycetota</taxon>
        <taxon>Planctomycetia</taxon>
        <taxon>Pirellulales</taxon>
        <taxon>Pirellulaceae</taxon>
        <taxon>Stieleria</taxon>
    </lineage>
</organism>
<dbReference type="PANTHER" id="PTHR30160:SF1">
    <property type="entry name" value="LIPOPOLYSACCHARIDE 1,2-N-ACETYLGLUCOSAMINETRANSFERASE-RELATED"/>
    <property type="match status" value="1"/>
</dbReference>
<dbReference type="AlphaFoldDB" id="A0A517T0B0"/>
<reference evidence="3 4" key="1">
    <citation type="submission" date="2019-02" db="EMBL/GenBank/DDBJ databases">
        <title>Deep-cultivation of Planctomycetes and their phenomic and genomic characterization uncovers novel biology.</title>
        <authorList>
            <person name="Wiegand S."/>
            <person name="Jogler M."/>
            <person name="Boedeker C."/>
            <person name="Pinto D."/>
            <person name="Vollmers J."/>
            <person name="Rivas-Marin E."/>
            <person name="Kohn T."/>
            <person name="Peeters S.H."/>
            <person name="Heuer A."/>
            <person name="Rast P."/>
            <person name="Oberbeckmann S."/>
            <person name="Bunk B."/>
            <person name="Jeske O."/>
            <person name="Meyerdierks A."/>
            <person name="Storesund J.E."/>
            <person name="Kallscheuer N."/>
            <person name="Luecker S."/>
            <person name="Lage O.M."/>
            <person name="Pohl T."/>
            <person name="Merkel B.J."/>
            <person name="Hornburger P."/>
            <person name="Mueller R.-W."/>
            <person name="Bruemmer F."/>
            <person name="Labrenz M."/>
            <person name="Spormann A.M."/>
            <person name="Op den Camp H."/>
            <person name="Overmann J."/>
            <person name="Amann R."/>
            <person name="Jetten M.S.M."/>
            <person name="Mascher T."/>
            <person name="Medema M.H."/>
            <person name="Devos D.P."/>
            <person name="Kaster A.-K."/>
            <person name="Ovreas L."/>
            <person name="Rohde M."/>
            <person name="Galperin M.Y."/>
            <person name="Jogler C."/>
        </authorList>
    </citation>
    <scope>NUCLEOTIDE SEQUENCE [LARGE SCALE GENOMIC DNA]</scope>
    <source>
        <strain evidence="3 4">SV_7m_r</strain>
    </source>
</reference>